<dbReference type="EMBL" id="CWGJ01000019">
    <property type="protein sequence ID" value="CRX38764.1"/>
    <property type="molecule type" value="Genomic_DNA"/>
</dbReference>
<keyword evidence="4" id="KW-1185">Reference proteome</keyword>
<dbReference type="PANTHER" id="PTHR43630">
    <property type="entry name" value="POLY-BETA-1,6-N-ACETYL-D-GLUCOSAMINE SYNTHASE"/>
    <property type="match status" value="1"/>
</dbReference>
<protein>
    <recommendedName>
        <fullName evidence="2">Glycosyltransferase 2-like domain-containing protein</fullName>
    </recommendedName>
</protein>
<evidence type="ECO:0000256" key="1">
    <source>
        <dbReference type="ARBA" id="ARBA00038494"/>
    </source>
</evidence>
<dbReference type="OrthoDB" id="9815923at2"/>
<sequence length="414" mass="47804">MSYIDRRRTIKNLLVFIFFALCFPSGLLPHEATICLNMIVKDEKAVIERCLASVKPLINYWVIVDTGSTDGTQELIQKIMADIPGELHERKWVNFGHNRNEALQLAKDKGDYVLIIDADETLVYESSFKLPSLTKDFYYIETRLSGTKYGRTQLIRNSLKWEWRGVLHEALYSNEAKSSSTFAGLANIPRNDGARSKDPDKFKKDALLLEEALQKEPGNTRYAFYLAQSYRDAGDDEKALAAYENRLLMGGWKSEIFWSLLQVALLKERLNRPPEEVVAAFKKAYLYQPSRAEPLYRLANYQRRQENWKEAYEAAALGLNIKESKDLLFVESWIYDYGLLLEFSIASYWVGMYHESKLSSEMLLAKSSLPAHVRDRIKKNLVWINGKLDELVQRTKQRYREESIESPAALRALP</sequence>
<dbReference type="Pfam" id="PF00535">
    <property type="entry name" value="Glycos_transf_2"/>
    <property type="match status" value="1"/>
</dbReference>
<dbReference type="PANTHER" id="PTHR43630:SF2">
    <property type="entry name" value="GLYCOSYLTRANSFERASE"/>
    <property type="match status" value="1"/>
</dbReference>
<gene>
    <name evidence="3" type="ORF">ELAC_1428</name>
</gene>
<dbReference type="Gene3D" id="3.90.550.10">
    <property type="entry name" value="Spore Coat Polysaccharide Biosynthesis Protein SpsA, Chain A"/>
    <property type="match status" value="1"/>
</dbReference>
<dbReference type="InterPro" id="IPR011990">
    <property type="entry name" value="TPR-like_helical_dom_sf"/>
</dbReference>
<dbReference type="Proteomes" id="UP000220251">
    <property type="component" value="Unassembled WGS sequence"/>
</dbReference>
<comment type="similarity">
    <text evidence="1">Belongs to the glycosyltransferase 2 family. WaaE/KdtX subfamily.</text>
</comment>
<dbReference type="Gene3D" id="1.25.40.10">
    <property type="entry name" value="Tetratricopeptide repeat domain"/>
    <property type="match status" value="1"/>
</dbReference>
<dbReference type="InterPro" id="IPR001173">
    <property type="entry name" value="Glyco_trans_2-like"/>
</dbReference>
<evidence type="ECO:0000313" key="4">
    <source>
        <dbReference type="Proteomes" id="UP000220251"/>
    </source>
</evidence>
<evidence type="ECO:0000259" key="2">
    <source>
        <dbReference type="Pfam" id="PF00535"/>
    </source>
</evidence>
<dbReference type="AlphaFoldDB" id="A0A0H5DSK5"/>
<evidence type="ECO:0000313" key="3">
    <source>
        <dbReference type="EMBL" id="CRX38764.1"/>
    </source>
</evidence>
<feature type="domain" description="Glycosyltransferase 2-like" evidence="2">
    <location>
        <begin position="38"/>
        <end position="121"/>
    </location>
</feature>
<dbReference type="SUPFAM" id="SSF53448">
    <property type="entry name" value="Nucleotide-diphospho-sugar transferases"/>
    <property type="match status" value="1"/>
</dbReference>
<dbReference type="InterPro" id="IPR029044">
    <property type="entry name" value="Nucleotide-diphossugar_trans"/>
</dbReference>
<name>A0A0H5DSK5_9BACT</name>
<proteinExistence type="inferred from homology"/>
<dbReference type="RefSeq" id="WP_098038628.1">
    <property type="nucleotide sequence ID" value="NZ_CWGJ01000019.1"/>
</dbReference>
<reference evidence="4" key="1">
    <citation type="submission" date="2015-06" db="EMBL/GenBank/DDBJ databases">
        <authorList>
            <person name="Bertelli C."/>
        </authorList>
    </citation>
    <scope>NUCLEOTIDE SEQUENCE [LARGE SCALE GENOMIC DNA]</scope>
    <source>
        <strain evidence="4">CRIB-30</strain>
    </source>
</reference>
<dbReference type="SUPFAM" id="SSF48452">
    <property type="entry name" value="TPR-like"/>
    <property type="match status" value="1"/>
</dbReference>
<organism evidence="3 4">
    <name type="scientific">Estrella lausannensis</name>
    <dbReference type="NCBI Taxonomy" id="483423"/>
    <lineage>
        <taxon>Bacteria</taxon>
        <taxon>Pseudomonadati</taxon>
        <taxon>Chlamydiota</taxon>
        <taxon>Chlamydiia</taxon>
        <taxon>Parachlamydiales</taxon>
        <taxon>Candidatus Criblamydiaceae</taxon>
        <taxon>Estrella</taxon>
    </lineage>
</organism>
<accession>A0A0H5DSK5</accession>